<proteinExistence type="predicted"/>
<gene>
    <name evidence="1" type="ORF">V1H85_00145</name>
</gene>
<protein>
    <submittedName>
        <fullName evidence="1">Uncharacterized protein</fullName>
    </submittedName>
</protein>
<dbReference type="RefSeq" id="WP_272635511.1">
    <property type="nucleotide sequence ID" value="NZ_JAZDDF010000001.1"/>
</dbReference>
<comment type="caution">
    <text evidence="1">The sequence shown here is derived from an EMBL/GenBank/DDBJ whole genome shotgun (WGS) entry which is preliminary data.</text>
</comment>
<organism evidence="1 2">
    <name type="scientific">Maribacter flavus</name>
    <dbReference type="NCBI Taxonomy" id="1658664"/>
    <lineage>
        <taxon>Bacteria</taxon>
        <taxon>Pseudomonadati</taxon>
        <taxon>Bacteroidota</taxon>
        <taxon>Flavobacteriia</taxon>
        <taxon>Flavobacteriales</taxon>
        <taxon>Flavobacteriaceae</taxon>
        <taxon>Maribacter</taxon>
    </lineage>
</organism>
<keyword evidence="2" id="KW-1185">Reference proteome</keyword>
<name>A0ABU7IDK2_9FLAO</name>
<evidence type="ECO:0000313" key="2">
    <source>
        <dbReference type="Proteomes" id="UP001343698"/>
    </source>
</evidence>
<dbReference type="Proteomes" id="UP001343698">
    <property type="component" value="Unassembled WGS sequence"/>
</dbReference>
<dbReference type="EMBL" id="JAZDDF010000001">
    <property type="protein sequence ID" value="MEE1970833.1"/>
    <property type="molecule type" value="Genomic_DNA"/>
</dbReference>
<evidence type="ECO:0000313" key="1">
    <source>
        <dbReference type="EMBL" id="MEE1970833.1"/>
    </source>
</evidence>
<accession>A0ABU7IDK2</accession>
<sequence length="55" mass="6170">MPAEKAGNHYTSGKELHYTSLGHNSQFQLSIPLTLPVPKLRDWEGTLHSRAKIVN</sequence>
<reference evidence="1 2" key="1">
    <citation type="submission" date="2024-01" db="EMBL/GenBank/DDBJ databases">
        <title>Maribacter spp. originated from different algae showed divergent polysaccharides utilization ability.</title>
        <authorList>
            <person name="Wang H."/>
            <person name="Wu Y."/>
        </authorList>
    </citation>
    <scope>NUCLEOTIDE SEQUENCE [LARGE SCALE GENOMIC DNA]</scope>
    <source>
        <strain evidence="1 2">KPT27_14</strain>
    </source>
</reference>